<comment type="caution">
    <text evidence="3">The sequence shown here is derived from an EMBL/GenBank/DDBJ whole genome shotgun (WGS) entry which is preliminary data.</text>
</comment>
<sequence length="244" mass="24347">MHNRMARRAGLLGLAVAAALIAGAAPAAAAPGDGSAFALDAELTLAGTGVVRVGPISPSHTDGPRQASVATAEIPGVLTTGLLTSAAELDEETGVVHAEAATADVELLLARLGSIGLVQAFCDATQSGVQGSTVLADVRLAGVEVAAEPGPNTVVEVDLGLTDLVTIIFNEQIRNKDGSLTVNAVHVKADLLVATGDIVISQARCGPAAPPIPLASGAGLWLGLGVAAAAVPFWIAVLRKRPTD</sequence>
<accession>A0A918LGC1</accession>
<keyword evidence="1" id="KW-1133">Transmembrane helix</keyword>
<name>A0A918LGC1_9PSEU</name>
<proteinExistence type="predicted"/>
<keyword evidence="1" id="KW-0812">Transmembrane</keyword>
<keyword evidence="4" id="KW-1185">Reference proteome</keyword>
<dbReference type="PROSITE" id="PS51318">
    <property type="entry name" value="TAT"/>
    <property type="match status" value="1"/>
</dbReference>
<reference evidence="3" key="1">
    <citation type="journal article" date="2014" name="Int. J. Syst. Evol. Microbiol.">
        <title>Complete genome sequence of Corynebacterium casei LMG S-19264T (=DSM 44701T), isolated from a smear-ripened cheese.</title>
        <authorList>
            <consortium name="US DOE Joint Genome Institute (JGI-PGF)"/>
            <person name="Walter F."/>
            <person name="Albersmeier A."/>
            <person name="Kalinowski J."/>
            <person name="Ruckert C."/>
        </authorList>
    </citation>
    <scope>NUCLEOTIDE SEQUENCE</scope>
    <source>
        <strain evidence="3">JCM 3276</strain>
    </source>
</reference>
<dbReference type="EMBL" id="BMRB01000003">
    <property type="protein sequence ID" value="GGS43373.1"/>
    <property type="molecule type" value="Genomic_DNA"/>
</dbReference>
<dbReference type="AlphaFoldDB" id="A0A918LGC1"/>
<feature type="signal peptide" evidence="2">
    <location>
        <begin position="1"/>
        <end position="29"/>
    </location>
</feature>
<dbReference type="NCBIfam" id="NF040603">
    <property type="entry name" value="choice_anch_P"/>
    <property type="match status" value="1"/>
</dbReference>
<evidence type="ECO:0000256" key="1">
    <source>
        <dbReference type="SAM" id="Phobius"/>
    </source>
</evidence>
<evidence type="ECO:0000313" key="4">
    <source>
        <dbReference type="Proteomes" id="UP000660680"/>
    </source>
</evidence>
<feature type="transmembrane region" description="Helical" evidence="1">
    <location>
        <begin position="218"/>
        <end position="238"/>
    </location>
</feature>
<evidence type="ECO:0000313" key="3">
    <source>
        <dbReference type="EMBL" id="GGS43373.1"/>
    </source>
</evidence>
<gene>
    <name evidence="3" type="ORF">GCM10010171_43110</name>
</gene>
<organism evidence="3 4">
    <name type="scientific">Actinokineospora fastidiosa</name>
    <dbReference type="NCBI Taxonomy" id="1816"/>
    <lineage>
        <taxon>Bacteria</taxon>
        <taxon>Bacillati</taxon>
        <taxon>Actinomycetota</taxon>
        <taxon>Actinomycetes</taxon>
        <taxon>Pseudonocardiales</taxon>
        <taxon>Pseudonocardiaceae</taxon>
        <taxon>Actinokineospora</taxon>
    </lineage>
</organism>
<reference evidence="3" key="2">
    <citation type="submission" date="2020-09" db="EMBL/GenBank/DDBJ databases">
        <authorList>
            <person name="Sun Q."/>
            <person name="Ohkuma M."/>
        </authorList>
    </citation>
    <scope>NUCLEOTIDE SEQUENCE</scope>
    <source>
        <strain evidence="3">JCM 3276</strain>
    </source>
</reference>
<feature type="chain" id="PRO_5037664652" evidence="2">
    <location>
        <begin position="30"/>
        <end position="244"/>
    </location>
</feature>
<keyword evidence="1" id="KW-0472">Membrane</keyword>
<keyword evidence="2" id="KW-0732">Signal</keyword>
<dbReference type="Proteomes" id="UP000660680">
    <property type="component" value="Unassembled WGS sequence"/>
</dbReference>
<dbReference type="RefSeq" id="WP_189212323.1">
    <property type="nucleotide sequence ID" value="NZ_BMRB01000003.1"/>
</dbReference>
<dbReference type="InterPro" id="IPR006311">
    <property type="entry name" value="TAT_signal"/>
</dbReference>
<protein>
    <submittedName>
        <fullName evidence="3">Uncharacterized protein</fullName>
    </submittedName>
</protein>
<evidence type="ECO:0000256" key="2">
    <source>
        <dbReference type="SAM" id="SignalP"/>
    </source>
</evidence>